<name>A0AAW5P7C6_9BACT</name>
<organism evidence="1 2">
    <name type="scientific">Salinibacter ruber</name>
    <dbReference type="NCBI Taxonomy" id="146919"/>
    <lineage>
        <taxon>Bacteria</taxon>
        <taxon>Pseudomonadati</taxon>
        <taxon>Rhodothermota</taxon>
        <taxon>Rhodothermia</taxon>
        <taxon>Rhodothermales</taxon>
        <taxon>Salinibacteraceae</taxon>
        <taxon>Salinibacter</taxon>
    </lineage>
</organism>
<dbReference type="Proteomes" id="UP001155110">
    <property type="component" value="Unassembled WGS sequence"/>
</dbReference>
<dbReference type="RefSeq" id="WP_259258349.1">
    <property type="nucleotide sequence ID" value="NZ_JANTZM010000007.1"/>
</dbReference>
<proteinExistence type="predicted"/>
<dbReference type="EMBL" id="JANTZM010000007">
    <property type="protein sequence ID" value="MCS4157820.1"/>
    <property type="molecule type" value="Genomic_DNA"/>
</dbReference>
<dbReference type="AlphaFoldDB" id="A0AAW5P7C6"/>
<reference evidence="1" key="1">
    <citation type="submission" date="2022-08" db="EMBL/GenBank/DDBJ databases">
        <title>Genomic Encyclopedia of Type Strains, Phase V (KMG-V): Genome sequencing to study the core and pangenomes of soil and plant-associated prokaryotes.</title>
        <authorList>
            <person name="Whitman W."/>
        </authorList>
    </citation>
    <scope>NUCLEOTIDE SEQUENCE</scope>
    <source>
        <strain evidence="1">SP3002</strain>
    </source>
</reference>
<evidence type="ECO:0000313" key="2">
    <source>
        <dbReference type="Proteomes" id="UP001155110"/>
    </source>
</evidence>
<sequence>MKDIFDLLGVSWRDPPPLPNGWEWQGGGQAVTFFGTEYLKGGDLAGTHGLGGYMGEADRHGIIVCPVKRVRKNGDPEFGYPAKYRSNVCSHKDAVQKVPTMVSDLKQES</sequence>
<accession>A0AAW5P7C6</accession>
<evidence type="ECO:0000313" key="1">
    <source>
        <dbReference type="EMBL" id="MCS4157820.1"/>
    </source>
</evidence>
<comment type="caution">
    <text evidence="1">The sequence shown here is derived from an EMBL/GenBank/DDBJ whole genome shotgun (WGS) entry which is preliminary data.</text>
</comment>
<gene>
    <name evidence="1" type="ORF">GGP99_001784</name>
</gene>
<protein>
    <submittedName>
        <fullName evidence="1">Uncharacterized protein</fullName>
    </submittedName>
</protein>